<keyword evidence="1" id="KW-0812">Transmembrane</keyword>
<evidence type="ECO:0000313" key="3">
    <source>
        <dbReference type="Proteomes" id="UP001611075"/>
    </source>
</evidence>
<keyword evidence="1" id="KW-0472">Membrane</keyword>
<feature type="transmembrane region" description="Helical" evidence="1">
    <location>
        <begin position="6"/>
        <end position="30"/>
    </location>
</feature>
<dbReference type="Proteomes" id="UP001611075">
    <property type="component" value="Unassembled WGS sequence"/>
</dbReference>
<keyword evidence="3" id="KW-1185">Reference proteome</keyword>
<keyword evidence="1" id="KW-1133">Transmembrane helix</keyword>
<organism evidence="2 3">
    <name type="scientific">Micromonospora rubida</name>
    <dbReference type="NCBI Taxonomy" id="2697657"/>
    <lineage>
        <taxon>Bacteria</taxon>
        <taxon>Bacillati</taxon>
        <taxon>Actinomycetota</taxon>
        <taxon>Actinomycetes</taxon>
        <taxon>Micromonosporales</taxon>
        <taxon>Micromonosporaceae</taxon>
        <taxon>Micromonospora</taxon>
    </lineage>
</organism>
<comment type="caution">
    <text evidence="2">The sequence shown here is derived from an EMBL/GenBank/DDBJ whole genome shotgun (WGS) entry which is preliminary data.</text>
</comment>
<protein>
    <submittedName>
        <fullName evidence="2">Uncharacterized protein</fullName>
    </submittedName>
</protein>
<reference evidence="2 3" key="1">
    <citation type="submission" date="2024-10" db="EMBL/GenBank/DDBJ databases">
        <title>The Natural Products Discovery Center: Release of the First 8490 Sequenced Strains for Exploring Actinobacteria Biosynthetic Diversity.</title>
        <authorList>
            <person name="Kalkreuter E."/>
            <person name="Kautsar S.A."/>
            <person name="Yang D."/>
            <person name="Bader C.D."/>
            <person name="Teijaro C.N."/>
            <person name="Fluegel L."/>
            <person name="Davis C.M."/>
            <person name="Simpson J.R."/>
            <person name="Lauterbach L."/>
            <person name="Steele A.D."/>
            <person name="Gui C."/>
            <person name="Meng S."/>
            <person name="Li G."/>
            <person name="Viehrig K."/>
            <person name="Ye F."/>
            <person name="Su P."/>
            <person name="Kiefer A.F."/>
            <person name="Nichols A."/>
            <person name="Cepeda A.J."/>
            <person name="Yan W."/>
            <person name="Fan B."/>
            <person name="Jiang Y."/>
            <person name="Adhikari A."/>
            <person name="Zheng C.-J."/>
            <person name="Schuster L."/>
            <person name="Cowan T.M."/>
            <person name="Smanski M.J."/>
            <person name="Chevrette M.G."/>
            <person name="De Carvalho L.P.S."/>
            <person name="Shen B."/>
        </authorList>
    </citation>
    <scope>NUCLEOTIDE SEQUENCE [LARGE SCALE GENOMIC DNA]</scope>
    <source>
        <strain evidence="2 3">NPDC021253</strain>
    </source>
</reference>
<accession>A0ABW7SFN0</accession>
<sequence length="69" mass="7304">MTFTAVFAFVVLSVLGLAVALAVVYLAAWLGRSVRRGVASLPRGMKSLLVEPPAGAAFNDSLDVWPMPE</sequence>
<evidence type="ECO:0000256" key="1">
    <source>
        <dbReference type="SAM" id="Phobius"/>
    </source>
</evidence>
<gene>
    <name evidence="2" type="ORF">ACH4OY_07355</name>
</gene>
<dbReference type="EMBL" id="JBIRPU010000003">
    <property type="protein sequence ID" value="MFI0792499.1"/>
    <property type="molecule type" value="Genomic_DNA"/>
</dbReference>
<name>A0ABW7SFN0_9ACTN</name>
<proteinExistence type="predicted"/>
<dbReference type="RefSeq" id="WP_396677196.1">
    <property type="nucleotide sequence ID" value="NZ_JBIRPU010000003.1"/>
</dbReference>
<evidence type="ECO:0000313" key="2">
    <source>
        <dbReference type="EMBL" id="MFI0792499.1"/>
    </source>
</evidence>